<keyword evidence="10" id="KW-1185">Reference proteome</keyword>
<dbReference type="CDD" id="cd06225">
    <property type="entry name" value="HAMP"/>
    <property type="match status" value="1"/>
</dbReference>
<accession>A0ABT4YNQ0</accession>
<protein>
    <submittedName>
        <fullName evidence="9">Methyl-accepting chemotaxis protein</fullName>
    </submittedName>
</protein>
<feature type="transmembrane region" description="Helical" evidence="5">
    <location>
        <begin position="12"/>
        <end position="34"/>
    </location>
</feature>
<dbReference type="Pfam" id="PF00672">
    <property type="entry name" value="HAMP"/>
    <property type="match status" value="1"/>
</dbReference>
<keyword evidence="5" id="KW-1133">Transmembrane helix</keyword>
<evidence type="ECO:0000256" key="4">
    <source>
        <dbReference type="PROSITE-ProRule" id="PRU00284"/>
    </source>
</evidence>
<dbReference type="Gene3D" id="1.10.287.950">
    <property type="entry name" value="Methyl-accepting chemotaxis protein"/>
    <property type="match status" value="1"/>
</dbReference>
<dbReference type="InterPro" id="IPR004089">
    <property type="entry name" value="MCPsignal_dom"/>
</dbReference>
<name>A0ABT4YNQ0_9VIBR</name>
<dbReference type="PROSITE" id="PS50885">
    <property type="entry name" value="HAMP"/>
    <property type="match status" value="1"/>
</dbReference>
<evidence type="ECO:0000313" key="10">
    <source>
        <dbReference type="Proteomes" id="UP001210678"/>
    </source>
</evidence>
<dbReference type="SMART" id="SM01358">
    <property type="entry name" value="HBM"/>
    <property type="match status" value="1"/>
</dbReference>
<feature type="transmembrane region" description="Helical" evidence="5">
    <location>
        <begin position="299"/>
        <end position="318"/>
    </location>
</feature>
<reference evidence="9 10" key="1">
    <citation type="submission" date="2023-01" db="EMBL/GenBank/DDBJ databases">
        <title>Vibrio sp. KJ40-1 sp.nov, isolated from marine algae.</title>
        <authorList>
            <person name="Butt M."/>
            <person name="Kim J.M.J."/>
            <person name="Jeon C.O.C."/>
        </authorList>
    </citation>
    <scope>NUCLEOTIDE SEQUENCE [LARGE SCALE GENOMIC DNA]</scope>
    <source>
        <strain evidence="9 10">KJ40-1</strain>
    </source>
</reference>
<evidence type="ECO:0000259" key="7">
    <source>
        <dbReference type="PROSITE" id="PS50885"/>
    </source>
</evidence>
<dbReference type="SMART" id="SM00304">
    <property type="entry name" value="HAMP"/>
    <property type="match status" value="1"/>
</dbReference>
<evidence type="ECO:0000256" key="1">
    <source>
        <dbReference type="ARBA" id="ARBA00004370"/>
    </source>
</evidence>
<dbReference type="PANTHER" id="PTHR32089">
    <property type="entry name" value="METHYL-ACCEPTING CHEMOTAXIS PROTEIN MCPB"/>
    <property type="match status" value="1"/>
</dbReference>
<evidence type="ECO:0000256" key="5">
    <source>
        <dbReference type="SAM" id="Phobius"/>
    </source>
</evidence>
<comment type="similarity">
    <text evidence="3">Belongs to the methyl-accepting chemotaxis (MCP) protein family.</text>
</comment>
<dbReference type="CDD" id="cd11386">
    <property type="entry name" value="MCP_signal"/>
    <property type="match status" value="1"/>
</dbReference>
<dbReference type="PANTHER" id="PTHR32089:SF120">
    <property type="entry name" value="METHYL-ACCEPTING CHEMOTAXIS PROTEIN TLPQ"/>
    <property type="match status" value="1"/>
</dbReference>
<comment type="caution">
    <text evidence="9">The sequence shown here is derived from an EMBL/GenBank/DDBJ whole genome shotgun (WGS) entry which is preliminary data.</text>
</comment>
<keyword evidence="5" id="KW-0812">Transmembrane</keyword>
<dbReference type="RefSeq" id="WP_272132646.1">
    <property type="nucleotide sequence ID" value="NZ_JAQLOI010000001.1"/>
</dbReference>
<dbReference type="InterPro" id="IPR003660">
    <property type="entry name" value="HAMP_dom"/>
</dbReference>
<dbReference type="EMBL" id="JAQLOI010000001">
    <property type="protein sequence ID" value="MDB1122699.1"/>
    <property type="molecule type" value="Genomic_DNA"/>
</dbReference>
<evidence type="ECO:0000256" key="3">
    <source>
        <dbReference type="ARBA" id="ARBA00029447"/>
    </source>
</evidence>
<evidence type="ECO:0000259" key="8">
    <source>
        <dbReference type="PROSITE" id="PS51753"/>
    </source>
</evidence>
<dbReference type="InterPro" id="IPR032255">
    <property type="entry name" value="HBM"/>
</dbReference>
<dbReference type="PROSITE" id="PS50111">
    <property type="entry name" value="CHEMOTAXIS_TRANSDUC_2"/>
    <property type="match status" value="1"/>
</dbReference>
<evidence type="ECO:0000259" key="6">
    <source>
        <dbReference type="PROSITE" id="PS50111"/>
    </source>
</evidence>
<feature type="domain" description="HBM" evidence="8">
    <location>
        <begin position="45"/>
        <end position="286"/>
    </location>
</feature>
<proteinExistence type="inferred from homology"/>
<gene>
    <name evidence="9" type="ORF">PGX00_02800</name>
</gene>
<keyword evidence="2 4" id="KW-0807">Transducer</keyword>
<sequence>MFKDLKLGTKIGLGFGVVLTTLSVVLAIAVLALNKADKGVEDYRGLARDTNLAGRLQANMLMVRMNVKDYLITKSEKDLQEYSDYVAKMQEFLNIANQEIQKPDRATLVTEIDTAIVNYQNAFKEVVDLVNKRDIINSTTLVPSGEKMTLLINDIIESAYQDGDSDAAYHAGHVQNKMLTGRLFVVKFLQSNNENDFQVALKNMETELNNEIVDLDKNLQNSGRRDILGEFKQAHTDYIKAMSDIHDLIVKRNTIISNTLDVIGPQVANAVENVKLSIMKDQDELGPALKANTDQSIQITLILSVIAVAFGIGSAYLLTVSITRPIGQAVTAANQLAQGDLTVEVTQTSNDETGLLIGSIHNTAVNLRNMVSTISGASIELASASEELAVVTEQTSEGIHQQEIETDLVATAMNEMSTTVHDVADNAARAADAANQADQEARNGGKVVDSTLVAINALTASVNHSSEKLNEVESEVLNISSILNAIREISDQTNLLALNAAIEAARAGEHGRGFAVVADEVRTLASRTQDSTQEIQQIIEQLQAGTRSTVEVMNEGKSYAEKCVAQANDTSAALESVTQAIGIINDMNMQIASASEQQSTVAEEINKNVVNVKRVAEENSVAANQTRSSSSEIAQLAEQLKGLVEQFRV</sequence>
<dbReference type="Pfam" id="PF00015">
    <property type="entry name" value="MCPsignal"/>
    <property type="match status" value="1"/>
</dbReference>
<comment type="subcellular location">
    <subcellularLocation>
        <location evidence="1">Membrane</location>
    </subcellularLocation>
</comment>
<dbReference type="SMART" id="SM00283">
    <property type="entry name" value="MA"/>
    <property type="match status" value="1"/>
</dbReference>
<feature type="domain" description="HAMP" evidence="7">
    <location>
        <begin position="320"/>
        <end position="372"/>
    </location>
</feature>
<dbReference type="PROSITE" id="PS51753">
    <property type="entry name" value="HBM"/>
    <property type="match status" value="1"/>
</dbReference>
<dbReference type="SUPFAM" id="SSF58104">
    <property type="entry name" value="Methyl-accepting chemotaxis protein (MCP) signaling domain"/>
    <property type="match status" value="1"/>
</dbReference>
<organism evidence="9 10">
    <name type="scientific">Vibrio algarum</name>
    <dbReference type="NCBI Taxonomy" id="3020714"/>
    <lineage>
        <taxon>Bacteria</taxon>
        <taxon>Pseudomonadati</taxon>
        <taxon>Pseudomonadota</taxon>
        <taxon>Gammaproteobacteria</taxon>
        <taxon>Vibrionales</taxon>
        <taxon>Vibrionaceae</taxon>
        <taxon>Vibrio</taxon>
    </lineage>
</organism>
<feature type="domain" description="Methyl-accepting transducer" evidence="6">
    <location>
        <begin position="377"/>
        <end position="613"/>
    </location>
</feature>
<evidence type="ECO:0000313" key="9">
    <source>
        <dbReference type="EMBL" id="MDB1122699.1"/>
    </source>
</evidence>
<keyword evidence="5" id="KW-0472">Membrane</keyword>
<evidence type="ECO:0000256" key="2">
    <source>
        <dbReference type="ARBA" id="ARBA00023224"/>
    </source>
</evidence>
<dbReference type="Proteomes" id="UP001210678">
    <property type="component" value="Unassembled WGS sequence"/>
</dbReference>